<dbReference type="EMBL" id="BGPR01013350">
    <property type="protein sequence ID" value="GBN60274.1"/>
    <property type="molecule type" value="Genomic_DNA"/>
</dbReference>
<organism evidence="1 2">
    <name type="scientific">Araneus ventricosus</name>
    <name type="common">Orbweaver spider</name>
    <name type="synonym">Epeira ventricosa</name>
    <dbReference type="NCBI Taxonomy" id="182803"/>
    <lineage>
        <taxon>Eukaryota</taxon>
        <taxon>Metazoa</taxon>
        <taxon>Ecdysozoa</taxon>
        <taxon>Arthropoda</taxon>
        <taxon>Chelicerata</taxon>
        <taxon>Arachnida</taxon>
        <taxon>Araneae</taxon>
        <taxon>Araneomorphae</taxon>
        <taxon>Entelegynae</taxon>
        <taxon>Araneoidea</taxon>
        <taxon>Araneidae</taxon>
        <taxon>Araneus</taxon>
    </lineage>
</organism>
<dbReference type="AlphaFoldDB" id="A0A4Y2Q9Y1"/>
<name>A0A4Y2Q9Y1_ARAVE</name>
<comment type="caution">
    <text evidence="1">The sequence shown here is derived from an EMBL/GenBank/DDBJ whole genome shotgun (WGS) entry which is preliminary data.</text>
</comment>
<keyword evidence="2" id="KW-1185">Reference proteome</keyword>
<protein>
    <submittedName>
        <fullName evidence="1">Uncharacterized protein</fullName>
    </submittedName>
</protein>
<evidence type="ECO:0000313" key="2">
    <source>
        <dbReference type="Proteomes" id="UP000499080"/>
    </source>
</evidence>
<sequence length="104" mass="11007">MPTGGNASAKKQEFCDASIERIPLSPSADLRVYSVPRLRRRHFPRTSTAGKSDSPSFSSEINPYTIVLGGATSCCPSGVPDGFGYDGNSNCILKIDRVCGSAAH</sequence>
<reference evidence="1 2" key="1">
    <citation type="journal article" date="2019" name="Sci. Rep.">
        <title>Orb-weaving spider Araneus ventricosus genome elucidates the spidroin gene catalogue.</title>
        <authorList>
            <person name="Kono N."/>
            <person name="Nakamura H."/>
            <person name="Ohtoshi R."/>
            <person name="Moran D.A.P."/>
            <person name="Shinohara A."/>
            <person name="Yoshida Y."/>
            <person name="Fujiwara M."/>
            <person name="Mori M."/>
            <person name="Tomita M."/>
            <person name="Arakawa K."/>
        </authorList>
    </citation>
    <scope>NUCLEOTIDE SEQUENCE [LARGE SCALE GENOMIC DNA]</scope>
</reference>
<accession>A0A4Y2Q9Y1</accession>
<gene>
    <name evidence="1" type="ORF">AVEN_67953_1</name>
</gene>
<evidence type="ECO:0000313" key="1">
    <source>
        <dbReference type="EMBL" id="GBN60274.1"/>
    </source>
</evidence>
<proteinExistence type="predicted"/>
<dbReference type="Proteomes" id="UP000499080">
    <property type="component" value="Unassembled WGS sequence"/>
</dbReference>